<dbReference type="Gene3D" id="2.40.50.180">
    <property type="entry name" value="CheA-289, Domain 4"/>
    <property type="match status" value="1"/>
</dbReference>
<dbReference type="Gene3D" id="3.30.565.10">
    <property type="entry name" value="Histidine kinase-like ATPase, C-terminal domain"/>
    <property type="match status" value="1"/>
</dbReference>
<keyword evidence="17" id="KW-1185">Reference proteome</keyword>
<proteinExistence type="predicted"/>
<dbReference type="PROSITE" id="PS50109">
    <property type="entry name" value="HIS_KIN"/>
    <property type="match status" value="1"/>
</dbReference>
<feature type="domain" description="CheW-like" evidence="14">
    <location>
        <begin position="559"/>
        <end position="700"/>
    </location>
</feature>
<dbReference type="EC" id="2.7.13.3" evidence="2"/>
<name>A0ABT7AMI4_9CYAN</name>
<keyword evidence="5 12" id="KW-0597">Phosphoprotein</keyword>
<organism evidence="16 17">
    <name type="scientific">Roseofilum acuticapitatum BLCC-M154</name>
    <dbReference type="NCBI Taxonomy" id="3022444"/>
    <lineage>
        <taxon>Bacteria</taxon>
        <taxon>Bacillati</taxon>
        <taxon>Cyanobacteriota</taxon>
        <taxon>Cyanophyceae</taxon>
        <taxon>Desertifilales</taxon>
        <taxon>Desertifilaceae</taxon>
        <taxon>Roseofilum</taxon>
        <taxon>Roseofilum acuticapitatum</taxon>
    </lineage>
</organism>
<dbReference type="Proteomes" id="UP001235303">
    <property type="component" value="Unassembled WGS sequence"/>
</dbReference>
<evidence type="ECO:0000256" key="5">
    <source>
        <dbReference type="ARBA" id="ARBA00022553"/>
    </source>
</evidence>
<dbReference type="InterPro" id="IPR036097">
    <property type="entry name" value="HisK_dim/P_sf"/>
</dbReference>
<dbReference type="RefSeq" id="WP_283751868.1">
    <property type="nucleotide sequence ID" value="NZ_JAQOSP010000006.1"/>
</dbReference>
<dbReference type="Gene3D" id="2.30.30.40">
    <property type="entry name" value="SH3 Domains"/>
    <property type="match status" value="1"/>
</dbReference>
<dbReference type="EMBL" id="JAQOSP010000006">
    <property type="protein sequence ID" value="MDJ1168101.1"/>
    <property type="molecule type" value="Genomic_DNA"/>
</dbReference>
<dbReference type="Pfam" id="PF01627">
    <property type="entry name" value="Hpt"/>
    <property type="match status" value="1"/>
</dbReference>
<evidence type="ECO:0000256" key="8">
    <source>
        <dbReference type="ARBA" id="ARBA00022777"/>
    </source>
</evidence>
<keyword evidence="7" id="KW-0547">Nucleotide-binding</keyword>
<dbReference type="InterPro" id="IPR004105">
    <property type="entry name" value="CheA-like_dim"/>
</dbReference>
<dbReference type="PROSITE" id="PS50851">
    <property type="entry name" value="CHEW"/>
    <property type="match status" value="1"/>
</dbReference>
<dbReference type="CDD" id="cd00731">
    <property type="entry name" value="CheA_reg"/>
    <property type="match status" value="1"/>
</dbReference>
<protein>
    <recommendedName>
        <fullName evidence="3">Chemotaxis protein CheA</fullName>
        <ecNumber evidence="2">2.7.13.3</ecNumber>
    </recommendedName>
</protein>
<dbReference type="Pfam" id="PF02895">
    <property type="entry name" value="H-kinase_dim"/>
    <property type="match status" value="1"/>
</dbReference>
<evidence type="ECO:0000256" key="10">
    <source>
        <dbReference type="ARBA" id="ARBA00023012"/>
    </source>
</evidence>
<evidence type="ECO:0000256" key="3">
    <source>
        <dbReference type="ARBA" id="ARBA00021495"/>
    </source>
</evidence>
<feature type="domain" description="Histidine kinase" evidence="13">
    <location>
        <begin position="348"/>
        <end position="557"/>
    </location>
</feature>
<keyword evidence="10" id="KW-0902">Two-component regulatory system</keyword>
<gene>
    <name evidence="16" type="ORF">PMG71_01515</name>
</gene>
<dbReference type="InterPro" id="IPR051315">
    <property type="entry name" value="Bact_Chemotaxis_CheA"/>
</dbReference>
<dbReference type="InterPro" id="IPR036890">
    <property type="entry name" value="HATPase_C_sf"/>
</dbReference>
<evidence type="ECO:0000256" key="9">
    <source>
        <dbReference type="ARBA" id="ARBA00022840"/>
    </source>
</evidence>
<evidence type="ECO:0000256" key="1">
    <source>
        <dbReference type="ARBA" id="ARBA00000085"/>
    </source>
</evidence>
<dbReference type="InterPro" id="IPR008207">
    <property type="entry name" value="Sig_transdc_His_kin_Hpt_dom"/>
</dbReference>
<dbReference type="SUPFAM" id="SSF50341">
    <property type="entry name" value="CheW-like"/>
    <property type="match status" value="1"/>
</dbReference>
<dbReference type="InterPro" id="IPR004358">
    <property type="entry name" value="Sig_transdc_His_kin-like_C"/>
</dbReference>
<dbReference type="PRINTS" id="PR00344">
    <property type="entry name" value="BCTRLSENSOR"/>
</dbReference>
<dbReference type="SUPFAM" id="SSF47226">
    <property type="entry name" value="Histidine-containing phosphotransfer domain, HPT domain"/>
    <property type="match status" value="1"/>
</dbReference>
<dbReference type="SUPFAM" id="SSF55874">
    <property type="entry name" value="ATPase domain of HSP90 chaperone/DNA topoisomerase II/histidine kinase"/>
    <property type="match status" value="1"/>
</dbReference>
<dbReference type="SMART" id="SM00387">
    <property type="entry name" value="HATPase_c"/>
    <property type="match status" value="1"/>
</dbReference>
<sequence length="710" mass="78131">MSNSLDDDNLFSEFLEDYFAECEEHLTSVRQGLLSLESYISSEKSTSKKAVDMELLHQLFRSFHTLKGLSGMVGVEQAEELAHHLENYLRLLRDRETHLGESGFDALMIGTKTLEEVINAYRKKQEIPDITALLDRLNDLEEPSDSGVTKKPGVISPSGGNIIGSTLEIPPAKSQEVQNWIGKGFSVWRFVFSPDAHLAAQGINVNSIRGHLNDKAQVIHSSPRMIDGQDICFDFLVASQDDPQAWVEETEGLTWELYLSPPSPPSSPSSPATPYTPPSVVRVELSKLDDLIARVGDLVITRARLEELIKSIATDSKTERENSKSLIATAMGSIIARSLQHLNLTLERQLRDLREDVMRVRLVPIGEIFARMQFVVRDLAREGGKLTTLEIIGADTEIDKLVVERMMDPLLHMVRNAISHGIEPEAERIAQGKPPQGTITLQARTSGEMVTVIIEDDGRGIDWQQIKEQGKAKGLFTLAEDDPLYTDSTPSSYRNRVLLDLLCAPGFSTKEEADLTSGRGVGMAVVKNTLQELGGVLEVSSELGKGTRFMIQLPLTLAIANALIIQVSDQIFAIPQNAIREAIEVSTSKIDLNHQLLNYRNQAIPLLNLHSTFHLTPPSTPSETLKVVIVGRGDRGDPLNATGSPIALKVDRLLGLREIVIRPLTDPLVRVHGISGATELGDGRIVLILDIFGLISALAKALEDDRSHSP</sequence>
<feature type="modified residue" description="Phosphohistidine" evidence="12">
    <location>
        <position position="64"/>
    </location>
</feature>
<dbReference type="InterPro" id="IPR036061">
    <property type="entry name" value="CheW-like_dom_sf"/>
</dbReference>
<evidence type="ECO:0000256" key="7">
    <source>
        <dbReference type="ARBA" id="ARBA00022741"/>
    </source>
</evidence>
<comment type="caution">
    <text evidence="16">The sequence shown here is derived from an EMBL/GenBank/DDBJ whole genome shotgun (WGS) entry which is preliminary data.</text>
</comment>
<dbReference type="Gene3D" id="1.10.287.560">
    <property type="entry name" value="Histidine kinase CheA-like, homodimeric domain"/>
    <property type="match status" value="1"/>
</dbReference>
<evidence type="ECO:0000256" key="2">
    <source>
        <dbReference type="ARBA" id="ARBA00012438"/>
    </source>
</evidence>
<dbReference type="SMART" id="SM00073">
    <property type="entry name" value="HPT"/>
    <property type="match status" value="1"/>
</dbReference>
<dbReference type="Pfam" id="PF01584">
    <property type="entry name" value="CheW"/>
    <property type="match status" value="1"/>
</dbReference>
<keyword evidence="9" id="KW-0067">ATP-binding</keyword>
<dbReference type="SMART" id="SM01231">
    <property type="entry name" value="H-kinase_dim"/>
    <property type="match status" value="1"/>
</dbReference>
<dbReference type="PANTHER" id="PTHR43395">
    <property type="entry name" value="SENSOR HISTIDINE KINASE CHEA"/>
    <property type="match status" value="1"/>
</dbReference>
<comment type="function">
    <text evidence="11">Involved in the transmission of sensory signals from the chemoreceptors to the flagellar motors. CheA is autophosphorylated; it can transfer its phosphate group to either CheB or CheY.</text>
</comment>
<evidence type="ECO:0000256" key="11">
    <source>
        <dbReference type="ARBA" id="ARBA00035100"/>
    </source>
</evidence>
<evidence type="ECO:0000313" key="17">
    <source>
        <dbReference type="Proteomes" id="UP001235303"/>
    </source>
</evidence>
<dbReference type="PROSITE" id="PS50894">
    <property type="entry name" value="HPT"/>
    <property type="match status" value="1"/>
</dbReference>
<dbReference type="Gene3D" id="1.20.120.160">
    <property type="entry name" value="HPT domain"/>
    <property type="match status" value="1"/>
</dbReference>
<keyword evidence="8" id="KW-0418">Kinase</keyword>
<dbReference type="SMART" id="SM00260">
    <property type="entry name" value="CheW"/>
    <property type="match status" value="1"/>
</dbReference>
<dbReference type="InterPro" id="IPR037006">
    <property type="entry name" value="CheA-like_homodim_sf"/>
</dbReference>
<evidence type="ECO:0000256" key="12">
    <source>
        <dbReference type="PROSITE-ProRule" id="PRU00110"/>
    </source>
</evidence>
<dbReference type="InterPro" id="IPR036641">
    <property type="entry name" value="HPT_dom_sf"/>
</dbReference>
<dbReference type="SUPFAM" id="SSF47384">
    <property type="entry name" value="Homodimeric domain of signal transducing histidine kinase"/>
    <property type="match status" value="1"/>
</dbReference>
<dbReference type="Pfam" id="PF02518">
    <property type="entry name" value="HATPase_c"/>
    <property type="match status" value="1"/>
</dbReference>
<comment type="catalytic activity">
    <reaction evidence="1">
        <text>ATP + protein L-histidine = ADP + protein N-phospho-L-histidine.</text>
        <dbReference type="EC" id="2.7.13.3"/>
    </reaction>
</comment>
<evidence type="ECO:0000259" key="15">
    <source>
        <dbReference type="PROSITE" id="PS50894"/>
    </source>
</evidence>
<evidence type="ECO:0000256" key="6">
    <source>
        <dbReference type="ARBA" id="ARBA00022679"/>
    </source>
</evidence>
<evidence type="ECO:0000259" key="13">
    <source>
        <dbReference type="PROSITE" id="PS50109"/>
    </source>
</evidence>
<evidence type="ECO:0000259" key="14">
    <source>
        <dbReference type="PROSITE" id="PS50851"/>
    </source>
</evidence>
<reference evidence="16 17" key="1">
    <citation type="submission" date="2023-01" db="EMBL/GenBank/DDBJ databases">
        <title>Novel diversity within Roseofilum (Cyanobacteria; Desertifilaceae) from marine benthic mats with descriptions of four novel species.</title>
        <authorList>
            <person name="Wang Y."/>
            <person name="Berthold D.E."/>
            <person name="Hu J."/>
            <person name="Lefler F.W."/>
            <person name="Laughinghouse H.D. IV."/>
        </authorList>
    </citation>
    <scope>NUCLEOTIDE SEQUENCE [LARGE SCALE GENOMIC DNA]</scope>
    <source>
        <strain evidence="16 17">BLCC-M154</strain>
    </source>
</reference>
<evidence type="ECO:0000256" key="4">
    <source>
        <dbReference type="ARBA" id="ARBA00022500"/>
    </source>
</evidence>
<dbReference type="PANTHER" id="PTHR43395:SF10">
    <property type="entry name" value="CHEMOTAXIS PROTEIN CHEA"/>
    <property type="match status" value="1"/>
</dbReference>
<dbReference type="CDD" id="cd00088">
    <property type="entry name" value="HPT"/>
    <property type="match status" value="1"/>
</dbReference>
<feature type="domain" description="HPt" evidence="15">
    <location>
        <begin position="7"/>
        <end position="121"/>
    </location>
</feature>
<dbReference type="InterPro" id="IPR002545">
    <property type="entry name" value="CheW-lke_dom"/>
</dbReference>
<dbReference type="InterPro" id="IPR005467">
    <property type="entry name" value="His_kinase_dom"/>
</dbReference>
<dbReference type="InterPro" id="IPR003594">
    <property type="entry name" value="HATPase_dom"/>
</dbReference>
<keyword evidence="6" id="KW-0808">Transferase</keyword>
<keyword evidence="4" id="KW-0145">Chemotaxis</keyword>
<evidence type="ECO:0000313" key="16">
    <source>
        <dbReference type="EMBL" id="MDJ1168101.1"/>
    </source>
</evidence>
<accession>A0ABT7AMI4</accession>